<sequence length="386" mass="42452">HSHLHSTAAMDILRYQPFKGLYALSATVFELLRLPLWFLKYITPLGRQHAQWSFRQAFSVRLFFSVVHHIARLQIKTPLPLTPGKEKERFLVIAPPSDSYFIGPFAPTQDVKPVPTGASWYPAPLTASSDTASLTVVLHLHGGAYVLGDGRTQASGYFVSKLLKHAGATHVLAPQYRLSSLPAGPGSNPFPAAVQDCLAAYLYLMKELRISPKNIVLSGDSAGANAAISLLRYITEYGEKLDIPAPSAAWLWSPWVSPKSSIHREQLHSNRNYGSDYLSYNFTAWGGYAYAGSAGPEFLESEYISHGGKPFRTHTPLWVNTGGAEVLYFDDCEWANMMMKAGNDVTLDVEEKVPHDVLLVGASLGFDAEATACAKRAGLWLKEARK</sequence>
<dbReference type="InterPro" id="IPR013094">
    <property type="entry name" value="AB_hydrolase_3"/>
</dbReference>
<feature type="non-terminal residue" evidence="3">
    <location>
        <position position="1"/>
    </location>
</feature>
<accession>A0A6A6V479</accession>
<dbReference type="PANTHER" id="PTHR48081:SF8">
    <property type="entry name" value="ALPHA_BETA HYDROLASE FOLD-3 DOMAIN-CONTAINING PROTEIN-RELATED"/>
    <property type="match status" value="1"/>
</dbReference>
<dbReference type="OrthoDB" id="2152029at2759"/>
<dbReference type="GO" id="GO:0016787">
    <property type="term" value="F:hydrolase activity"/>
    <property type="evidence" value="ECO:0007669"/>
    <property type="project" value="UniProtKB-KW"/>
</dbReference>
<dbReference type="InterPro" id="IPR050300">
    <property type="entry name" value="GDXG_lipolytic_enzyme"/>
</dbReference>
<keyword evidence="1" id="KW-0378">Hydrolase</keyword>
<evidence type="ECO:0000256" key="1">
    <source>
        <dbReference type="ARBA" id="ARBA00022801"/>
    </source>
</evidence>
<dbReference type="Proteomes" id="UP000799440">
    <property type="component" value="Unassembled WGS sequence"/>
</dbReference>
<evidence type="ECO:0000259" key="2">
    <source>
        <dbReference type="Pfam" id="PF07859"/>
    </source>
</evidence>
<dbReference type="EMBL" id="MU006583">
    <property type="protein sequence ID" value="KAF2745368.1"/>
    <property type="molecule type" value="Genomic_DNA"/>
</dbReference>
<proteinExistence type="predicted"/>
<dbReference type="SUPFAM" id="SSF53474">
    <property type="entry name" value="alpha/beta-Hydrolases"/>
    <property type="match status" value="1"/>
</dbReference>
<feature type="domain" description="Alpha/beta hydrolase fold-3" evidence="2">
    <location>
        <begin position="137"/>
        <end position="358"/>
    </location>
</feature>
<dbReference type="Gene3D" id="3.40.50.1820">
    <property type="entry name" value="alpha/beta hydrolase"/>
    <property type="match status" value="1"/>
</dbReference>
<dbReference type="PANTHER" id="PTHR48081">
    <property type="entry name" value="AB HYDROLASE SUPERFAMILY PROTEIN C4A8.06C"/>
    <property type="match status" value="1"/>
</dbReference>
<organism evidence="3 4">
    <name type="scientific">Sporormia fimetaria CBS 119925</name>
    <dbReference type="NCBI Taxonomy" id="1340428"/>
    <lineage>
        <taxon>Eukaryota</taxon>
        <taxon>Fungi</taxon>
        <taxon>Dikarya</taxon>
        <taxon>Ascomycota</taxon>
        <taxon>Pezizomycotina</taxon>
        <taxon>Dothideomycetes</taxon>
        <taxon>Pleosporomycetidae</taxon>
        <taxon>Pleosporales</taxon>
        <taxon>Sporormiaceae</taxon>
        <taxon>Sporormia</taxon>
    </lineage>
</organism>
<dbReference type="InterPro" id="IPR029058">
    <property type="entry name" value="AB_hydrolase_fold"/>
</dbReference>
<evidence type="ECO:0000313" key="3">
    <source>
        <dbReference type="EMBL" id="KAF2745368.1"/>
    </source>
</evidence>
<gene>
    <name evidence="3" type="ORF">M011DRAFT_406651</name>
</gene>
<protein>
    <submittedName>
        <fullName evidence="3">Alpha/beta-hydrolase</fullName>
    </submittedName>
</protein>
<dbReference type="AlphaFoldDB" id="A0A6A6V479"/>
<dbReference type="Pfam" id="PF07859">
    <property type="entry name" value="Abhydrolase_3"/>
    <property type="match status" value="1"/>
</dbReference>
<keyword evidence="4" id="KW-1185">Reference proteome</keyword>
<name>A0A6A6V479_9PLEO</name>
<evidence type="ECO:0000313" key="4">
    <source>
        <dbReference type="Proteomes" id="UP000799440"/>
    </source>
</evidence>
<reference evidence="3" key="1">
    <citation type="journal article" date="2020" name="Stud. Mycol.">
        <title>101 Dothideomycetes genomes: a test case for predicting lifestyles and emergence of pathogens.</title>
        <authorList>
            <person name="Haridas S."/>
            <person name="Albert R."/>
            <person name="Binder M."/>
            <person name="Bloem J."/>
            <person name="Labutti K."/>
            <person name="Salamov A."/>
            <person name="Andreopoulos B."/>
            <person name="Baker S."/>
            <person name="Barry K."/>
            <person name="Bills G."/>
            <person name="Bluhm B."/>
            <person name="Cannon C."/>
            <person name="Castanera R."/>
            <person name="Culley D."/>
            <person name="Daum C."/>
            <person name="Ezra D."/>
            <person name="Gonzalez J."/>
            <person name="Henrissat B."/>
            <person name="Kuo A."/>
            <person name="Liang C."/>
            <person name="Lipzen A."/>
            <person name="Lutzoni F."/>
            <person name="Magnuson J."/>
            <person name="Mondo S."/>
            <person name="Nolan M."/>
            <person name="Ohm R."/>
            <person name="Pangilinan J."/>
            <person name="Park H.-J."/>
            <person name="Ramirez L."/>
            <person name="Alfaro M."/>
            <person name="Sun H."/>
            <person name="Tritt A."/>
            <person name="Yoshinaga Y."/>
            <person name="Zwiers L.-H."/>
            <person name="Turgeon B."/>
            <person name="Goodwin S."/>
            <person name="Spatafora J."/>
            <person name="Crous P."/>
            <person name="Grigoriev I."/>
        </authorList>
    </citation>
    <scope>NUCLEOTIDE SEQUENCE</scope>
    <source>
        <strain evidence="3">CBS 119925</strain>
    </source>
</reference>